<organism evidence="2 3">
    <name type="scientific">Engystomops pustulosus</name>
    <name type="common">Tungara frog</name>
    <name type="synonym">Physalaemus pustulosus</name>
    <dbReference type="NCBI Taxonomy" id="76066"/>
    <lineage>
        <taxon>Eukaryota</taxon>
        <taxon>Metazoa</taxon>
        <taxon>Chordata</taxon>
        <taxon>Craniata</taxon>
        <taxon>Vertebrata</taxon>
        <taxon>Euteleostomi</taxon>
        <taxon>Amphibia</taxon>
        <taxon>Batrachia</taxon>
        <taxon>Anura</taxon>
        <taxon>Neobatrachia</taxon>
        <taxon>Hyloidea</taxon>
        <taxon>Leptodactylidae</taxon>
        <taxon>Leiuperinae</taxon>
        <taxon>Engystomops</taxon>
    </lineage>
</organism>
<evidence type="ECO:0000313" key="3">
    <source>
        <dbReference type="Proteomes" id="UP000824782"/>
    </source>
</evidence>
<evidence type="ECO:0000256" key="1">
    <source>
        <dbReference type="SAM" id="Phobius"/>
    </source>
</evidence>
<gene>
    <name evidence="2" type="ORF">GDO81_026919</name>
</gene>
<accession>A0AAV6YQ92</accession>
<keyword evidence="1" id="KW-0472">Membrane</keyword>
<reference evidence="2" key="1">
    <citation type="thesis" date="2020" institute="ProQuest LLC" country="789 East Eisenhower Parkway, Ann Arbor, MI, USA">
        <title>Comparative Genomics and Chromosome Evolution.</title>
        <authorList>
            <person name="Mudd A.B."/>
        </authorList>
    </citation>
    <scope>NUCLEOTIDE SEQUENCE</scope>
    <source>
        <strain evidence="2">237g6f4</strain>
        <tissue evidence="2">Blood</tissue>
    </source>
</reference>
<feature type="transmembrane region" description="Helical" evidence="1">
    <location>
        <begin position="20"/>
        <end position="43"/>
    </location>
</feature>
<evidence type="ECO:0000313" key="2">
    <source>
        <dbReference type="EMBL" id="KAG8536196.1"/>
    </source>
</evidence>
<name>A0AAV6YQ92_ENGPU</name>
<keyword evidence="1" id="KW-0812">Transmembrane</keyword>
<sequence>MYRNPINQSLTFGICTYTWVFLTPILLLLCKAFVALCPLLSYISSPEVGSISISSWFHNRHSPIIINSNQLPLKLWKTLKVFSLLKYKKSWNCPVQISL</sequence>
<protein>
    <submittedName>
        <fullName evidence="2">Uncharacterized protein</fullName>
    </submittedName>
</protein>
<keyword evidence="3" id="KW-1185">Reference proteome</keyword>
<proteinExistence type="predicted"/>
<dbReference type="Proteomes" id="UP000824782">
    <property type="component" value="Unassembled WGS sequence"/>
</dbReference>
<dbReference type="AlphaFoldDB" id="A0AAV6YQ92"/>
<keyword evidence="1" id="KW-1133">Transmembrane helix</keyword>
<comment type="caution">
    <text evidence="2">The sequence shown here is derived from an EMBL/GenBank/DDBJ whole genome shotgun (WGS) entry which is preliminary data.</text>
</comment>
<dbReference type="EMBL" id="WNYA01048575">
    <property type="protein sequence ID" value="KAG8536196.1"/>
    <property type="molecule type" value="Genomic_DNA"/>
</dbReference>